<dbReference type="Proteomes" id="UP000299102">
    <property type="component" value="Unassembled WGS sequence"/>
</dbReference>
<reference evidence="1 2" key="1">
    <citation type="journal article" date="2019" name="Commun. Biol.">
        <title>The bagworm genome reveals a unique fibroin gene that provides high tensile strength.</title>
        <authorList>
            <person name="Kono N."/>
            <person name="Nakamura H."/>
            <person name="Ohtoshi R."/>
            <person name="Tomita M."/>
            <person name="Numata K."/>
            <person name="Arakawa K."/>
        </authorList>
    </citation>
    <scope>NUCLEOTIDE SEQUENCE [LARGE SCALE GENOMIC DNA]</scope>
</reference>
<proteinExistence type="predicted"/>
<comment type="caution">
    <text evidence="1">The sequence shown here is derived from an EMBL/GenBank/DDBJ whole genome shotgun (WGS) entry which is preliminary data.</text>
</comment>
<sequence length="178" mass="19734">MQITELLQNREFSIKNKFLMLNIYRRRVNRIVGVATLAVATGRHAILGRPVTAHIFFNSRFANVVTSSDFVLFTATMTVRVLCIRSDAKKKLAILSRAPADALAGSRRVFAQQTAPARASGSCAPPFGGYLSLATRVRVKCKYFLEYRDICCGARFVGPAHISRGCCLIMTNRKGFVE</sequence>
<evidence type="ECO:0000313" key="1">
    <source>
        <dbReference type="EMBL" id="GBP11938.1"/>
    </source>
</evidence>
<organism evidence="1 2">
    <name type="scientific">Eumeta variegata</name>
    <name type="common">Bagworm moth</name>
    <name type="synonym">Eumeta japonica</name>
    <dbReference type="NCBI Taxonomy" id="151549"/>
    <lineage>
        <taxon>Eukaryota</taxon>
        <taxon>Metazoa</taxon>
        <taxon>Ecdysozoa</taxon>
        <taxon>Arthropoda</taxon>
        <taxon>Hexapoda</taxon>
        <taxon>Insecta</taxon>
        <taxon>Pterygota</taxon>
        <taxon>Neoptera</taxon>
        <taxon>Endopterygota</taxon>
        <taxon>Lepidoptera</taxon>
        <taxon>Glossata</taxon>
        <taxon>Ditrysia</taxon>
        <taxon>Tineoidea</taxon>
        <taxon>Psychidae</taxon>
        <taxon>Oiketicinae</taxon>
        <taxon>Eumeta</taxon>
    </lineage>
</organism>
<name>A0A4C1TEQ6_EUMVA</name>
<accession>A0A4C1TEQ6</accession>
<gene>
    <name evidence="1" type="ORF">EVAR_74561_1</name>
</gene>
<protein>
    <submittedName>
        <fullName evidence="1">Uncharacterized protein</fullName>
    </submittedName>
</protein>
<dbReference type="EMBL" id="BGZK01000048">
    <property type="protein sequence ID" value="GBP11938.1"/>
    <property type="molecule type" value="Genomic_DNA"/>
</dbReference>
<keyword evidence="2" id="KW-1185">Reference proteome</keyword>
<evidence type="ECO:0000313" key="2">
    <source>
        <dbReference type="Proteomes" id="UP000299102"/>
    </source>
</evidence>
<dbReference type="AlphaFoldDB" id="A0A4C1TEQ6"/>